<gene>
    <name evidence="10" type="ORF">HY912_17810</name>
</gene>
<dbReference type="InterPro" id="IPR001905">
    <property type="entry name" value="Ammonium_transpt"/>
</dbReference>
<evidence type="ECO:0000256" key="8">
    <source>
        <dbReference type="SAM" id="Phobius"/>
    </source>
</evidence>
<keyword evidence="7" id="KW-0924">Ammonia transport</keyword>
<keyword evidence="3" id="KW-0813">Transport</keyword>
<dbReference type="Proteomes" id="UP000807825">
    <property type="component" value="Unassembled WGS sequence"/>
</dbReference>
<feature type="non-terminal residue" evidence="10">
    <location>
        <position position="1"/>
    </location>
</feature>
<comment type="similarity">
    <text evidence="2">Belongs to the ammonia transporter channel (TC 1.A.11.2) family.</text>
</comment>
<sequence>HGVGGVWGTLATGLFASKLINESGNDGLFFGNAGLFGIQLVGVLATAAYSLIMTVVILYIVKAIMGLRVTQEEEDAGVDTSAHGEVGYNF</sequence>
<evidence type="ECO:0000256" key="4">
    <source>
        <dbReference type="ARBA" id="ARBA00022692"/>
    </source>
</evidence>
<dbReference type="GO" id="GO:0008519">
    <property type="term" value="F:ammonium channel activity"/>
    <property type="evidence" value="ECO:0007669"/>
    <property type="project" value="InterPro"/>
</dbReference>
<comment type="caution">
    <text evidence="10">The sequence shown here is derived from an EMBL/GenBank/DDBJ whole genome shotgun (WGS) entry which is preliminary data.</text>
</comment>
<evidence type="ECO:0000256" key="2">
    <source>
        <dbReference type="ARBA" id="ARBA00005887"/>
    </source>
</evidence>
<evidence type="ECO:0000256" key="1">
    <source>
        <dbReference type="ARBA" id="ARBA00004141"/>
    </source>
</evidence>
<dbReference type="AlphaFoldDB" id="A0A9D6V3S6"/>
<dbReference type="SUPFAM" id="SSF111352">
    <property type="entry name" value="Ammonium transporter"/>
    <property type="match status" value="1"/>
</dbReference>
<dbReference type="EMBL" id="JACRDE010000464">
    <property type="protein sequence ID" value="MBI5251348.1"/>
    <property type="molecule type" value="Genomic_DNA"/>
</dbReference>
<dbReference type="PANTHER" id="PTHR43029">
    <property type="entry name" value="AMMONIUM TRANSPORTER MEP2"/>
    <property type="match status" value="1"/>
</dbReference>
<organism evidence="10 11">
    <name type="scientific">Desulfomonile tiedjei</name>
    <dbReference type="NCBI Taxonomy" id="2358"/>
    <lineage>
        <taxon>Bacteria</taxon>
        <taxon>Pseudomonadati</taxon>
        <taxon>Thermodesulfobacteriota</taxon>
        <taxon>Desulfomonilia</taxon>
        <taxon>Desulfomonilales</taxon>
        <taxon>Desulfomonilaceae</taxon>
        <taxon>Desulfomonile</taxon>
    </lineage>
</organism>
<evidence type="ECO:0000256" key="5">
    <source>
        <dbReference type="ARBA" id="ARBA00022989"/>
    </source>
</evidence>
<dbReference type="InterPro" id="IPR024041">
    <property type="entry name" value="NH4_transpt_AmtB-like_dom"/>
</dbReference>
<dbReference type="Pfam" id="PF00909">
    <property type="entry name" value="Ammonium_transp"/>
    <property type="match status" value="1"/>
</dbReference>
<name>A0A9D6V3S6_9BACT</name>
<accession>A0A9D6V3S6</accession>
<proteinExistence type="inferred from homology"/>
<evidence type="ECO:0000313" key="10">
    <source>
        <dbReference type="EMBL" id="MBI5251348.1"/>
    </source>
</evidence>
<dbReference type="Gene3D" id="1.10.3430.10">
    <property type="entry name" value="Ammonium transporter AmtB like domains"/>
    <property type="match status" value="1"/>
</dbReference>
<comment type="subcellular location">
    <subcellularLocation>
        <location evidence="1">Membrane</location>
        <topology evidence="1">Multi-pass membrane protein</topology>
    </subcellularLocation>
</comment>
<feature type="transmembrane region" description="Helical" evidence="8">
    <location>
        <begin position="36"/>
        <end position="61"/>
    </location>
</feature>
<feature type="domain" description="Ammonium transporter AmtB-like" evidence="9">
    <location>
        <begin position="1"/>
        <end position="88"/>
    </location>
</feature>
<keyword evidence="5 8" id="KW-1133">Transmembrane helix</keyword>
<evidence type="ECO:0000256" key="7">
    <source>
        <dbReference type="ARBA" id="ARBA00023177"/>
    </source>
</evidence>
<dbReference type="InterPro" id="IPR029020">
    <property type="entry name" value="Ammonium/urea_transptr"/>
</dbReference>
<evidence type="ECO:0000256" key="3">
    <source>
        <dbReference type="ARBA" id="ARBA00022448"/>
    </source>
</evidence>
<reference evidence="10" key="1">
    <citation type="submission" date="2020-07" db="EMBL/GenBank/DDBJ databases">
        <title>Huge and variable diversity of episymbiotic CPR bacteria and DPANN archaea in groundwater ecosystems.</title>
        <authorList>
            <person name="He C.Y."/>
            <person name="Keren R."/>
            <person name="Whittaker M."/>
            <person name="Farag I.F."/>
            <person name="Doudna J."/>
            <person name="Cate J.H.D."/>
            <person name="Banfield J.F."/>
        </authorList>
    </citation>
    <scope>NUCLEOTIDE SEQUENCE</scope>
    <source>
        <strain evidence="10">NC_groundwater_1664_Pr3_B-0.1um_52_9</strain>
    </source>
</reference>
<evidence type="ECO:0000313" key="11">
    <source>
        <dbReference type="Proteomes" id="UP000807825"/>
    </source>
</evidence>
<evidence type="ECO:0000256" key="6">
    <source>
        <dbReference type="ARBA" id="ARBA00023136"/>
    </source>
</evidence>
<evidence type="ECO:0000259" key="9">
    <source>
        <dbReference type="Pfam" id="PF00909"/>
    </source>
</evidence>
<dbReference type="PANTHER" id="PTHR43029:SF10">
    <property type="entry name" value="AMMONIUM TRANSPORTER MEP2"/>
    <property type="match status" value="1"/>
</dbReference>
<keyword evidence="6 8" id="KW-0472">Membrane</keyword>
<dbReference type="GO" id="GO:0005886">
    <property type="term" value="C:plasma membrane"/>
    <property type="evidence" value="ECO:0007669"/>
    <property type="project" value="TreeGrafter"/>
</dbReference>
<keyword evidence="4 8" id="KW-0812">Transmembrane</keyword>
<protein>
    <submittedName>
        <fullName evidence="10">Ammonium transporter</fullName>
    </submittedName>
</protein>